<sequence>MGQGHAPEAFRSLVDARDLAAVLPDLLVEASRVAATVASGWHGRRRAGSGQGFWQFRPLGSGESAAAVDWRRSARDDVLHVREREWEAAHTVWLAPDLTPSMAYRSHLAAVSKRDRAVVLALALADLLGRAGERIGVPGRLAPRPDRHAAERLAVALVRSGPADAVPDPGPIAPLAEVVVIGDFLEPPERLETRLAALAATGARLHLVRIVDPAEALLPFAGEVEFEDPESGDRLRLPRVEDLAGAWEARWRRHGAALADLARGGRRTLVTHRTDRSAAEALLAVHAALGGARHGVAPPRAGDREGEP</sequence>
<dbReference type="AlphaFoldDB" id="A0A4Q9VP29"/>
<dbReference type="EMBL" id="SJFN01000015">
    <property type="protein sequence ID" value="TBW37442.1"/>
    <property type="molecule type" value="Genomic_DNA"/>
</dbReference>
<accession>A0A4Q9VP29</accession>
<dbReference type="RefSeq" id="WP_131309780.1">
    <property type="nucleotide sequence ID" value="NZ_SJFN01000015.1"/>
</dbReference>
<dbReference type="PANTHER" id="PTHR33608">
    <property type="entry name" value="BLL2464 PROTEIN"/>
    <property type="match status" value="1"/>
</dbReference>
<dbReference type="InterPro" id="IPR002881">
    <property type="entry name" value="DUF58"/>
</dbReference>
<keyword evidence="3" id="KW-1185">Reference proteome</keyword>
<proteinExistence type="predicted"/>
<evidence type="ECO:0000259" key="1">
    <source>
        <dbReference type="Pfam" id="PF01882"/>
    </source>
</evidence>
<dbReference type="Pfam" id="PF01882">
    <property type="entry name" value="DUF58"/>
    <property type="match status" value="1"/>
</dbReference>
<dbReference type="PANTHER" id="PTHR33608:SF6">
    <property type="entry name" value="BLL2464 PROTEIN"/>
    <property type="match status" value="1"/>
</dbReference>
<organism evidence="2 3">
    <name type="scientific">Siculibacillus lacustris</name>
    <dbReference type="NCBI Taxonomy" id="1549641"/>
    <lineage>
        <taxon>Bacteria</taxon>
        <taxon>Pseudomonadati</taxon>
        <taxon>Pseudomonadota</taxon>
        <taxon>Alphaproteobacteria</taxon>
        <taxon>Hyphomicrobiales</taxon>
        <taxon>Ancalomicrobiaceae</taxon>
        <taxon>Siculibacillus</taxon>
    </lineage>
</organism>
<evidence type="ECO:0000313" key="2">
    <source>
        <dbReference type="EMBL" id="TBW37442.1"/>
    </source>
</evidence>
<protein>
    <submittedName>
        <fullName evidence="2">DUF58 domain-containing protein</fullName>
    </submittedName>
</protein>
<feature type="domain" description="DUF58" evidence="1">
    <location>
        <begin position="56"/>
        <end position="254"/>
    </location>
</feature>
<comment type="caution">
    <text evidence="2">The sequence shown here is derived from an EMBL/GenBank/DDBJ whole genome shotgun (WGS) entry which is preliminary data.</text>
</comment>
<dbReference type="OrthoDB" id="9794556at2"/>
<name>A0A4Q9VP29_9HYPH</name>
<dbReference type="Proteomes" id="UP000292781">
    <property type="component" value="Unassembled WGS sequence"/>
</dbReference>
<gene>
    <name evidence="2" type="ORF">EYW49_11765</name>
</gene>
<reference evidence="2 3" key="1">
    <citation type="submission" date="2019-02" db="EMBL/GenBank/DDBJ databases">
        <title>Siculibacillus lacustris gen. nov., sp. nov., a new rosette-forming bacterium isolated from a freshwater crater lake (Lake St. Ana, Romania).</title>
        <authorList>
            <person name="Felfoldi T."/>
            <person name="Marton Z."/>
            <person name="Szabo A."/>
            <person name="Mentes A."/>
            <person name="Boka K."/>
            <person name="Marialigeti K."/>
            <person name="Mathe I."/>
            <person name="Koncz M."/>
            <person name="Schumann P."/>
            <person name="Toth E."/>
        </authorList>
    </citation>
    <scope>NUCLEOTIDE SEQUENCE [LARGE SCALE GENOMIC DNA]</scope>
    <source>
        <strain evidence="2 3">SA-279</strain>
    </source>
</reference>
<evidence type="ECO:0000313" key="3">
    <source>
        <dbReference type="Proteomes" id="UP000292781"/>
    </source>
</evidence>